<comment type="caution">
    <text evidence="4">The sequence shown here is derived from an EMBL/GenBank/DDBJ whole genome shotgun (WGS) entry which is preliminary data.</text>
</comment>
<comment type="similarity">
    <text evidence="2">Belongs to the tRNA methyltransferase O family.</text>
</comment>
<dbReference type="Pfam" id="PF01980">
    <property type="entry name" value="TrmO_N"/>
    <property type="match status" value="1"/>
</dbReference>
<dbReference type="STRING" id="1157962.A0A250XM72"/>
<dbReference type="Gene3D" id="2.40.30.70">
    <property type="entry name" value="YaeB-like"/>
    <property type="match status" value="1"/>
</dbReference>
<keyword evidence="5" id="KW-1185">Reference proteome</keyword>
<evidence type="ECO:0000256" key="2">
    <source>
        <dbReference type="ARBA" id="ARBA00033753"/>
    </source>
</evidence>
<dbReference type="InterPro" id="IPR023370">
    <property type="entry name" value="TrmO-like_N"/>
</dbReference>
<dbReference type="InterPro" id="IPR040372">
    <property type="entry name" value="YaeB-like"/>
</dbReference>
<dbReference type="InterPro" id="IPR036414">
    <property type="entry name" value="YaeB_N_sf"/>
</dbReference>
<dbReference type="PANTHER" id="PTHR12818">
    <property type="entry name" value="TRNA (ADENINE(37)-N6)-METHYLTRANSFERASE"/>
    <property type="match status" value="1"/>
</dbReference>
<proteinExistence type="inferred from homology"/>
<keyword evidence="1" id="KW-0949">S-adenosyl-L-methionine</keyword>
<dbReference type="PANTHER" id="PTHR12818:SF0">
    <property type="entry name" value="TRNA (ADENINE(37)-N6)-METHYLTRANSFERASE"/>
    <property type="match status" value="1"/>
</dbReference>
<accession>A0A250XM72</accession>
<evidence type="ECO:0000256" key="1">
    <source>
        <dbReference type="ARBA" id="ARBA00022691"/>
    </source>
</evidence>
<dbReference type="AlphaFoldDB" id="A0A250XM72"/>
<dbReference type="InterPro" id="IPR036413">
    <property type="entry name" value="YaeB-like_sf"/>
</dbReference>
<protein>
    <recommendedName>
        <fullName evidence="3">TsaA-like domain-containing protein</fullName>
    </recommendedName>
</protein>
<dbReference type="Proteomes" id="UP000232323">
    <property type="component" value="Unassembled WGS sequence"/>
</dbReference>
<reference evidence="4 5" key="1">
    <citation type="submission" date="2017-08" db="EMBL/GenBank/DDBJ databases">
        <title>Acidophilic green algal genome provides insights into adaptation to an acidic environment.</title>
        <authorList>
            <person name="Hirooka S."/>
            <person name="Hirose Y."/>
            <person name="Kanesaki Y."/>
            <person name="Higuchi S."/>
            <person name="Fujiwara T."/>
            <person name="Onuma R."/>
            <person name="Era A."/>
            <person name="Ohbayashi R."/>
            <person name="Uzuka A."/>
            <person name="Nozaki H."/>
            <person name="Yoshikawa H."/>
            <person name="Miyagishima S.Y."/>
        </authorList>
    </citation>
    <scope>NUCLEOTIDE SEQUENCE [LARGE SCALE GENOMIC DNA]</scope>
    <source>
        <strain evidence="4 5">NIES-2499</strain>
    </source>
</reference>
<evidence type="ECO:0000313" key="5">
    <source>
        <dbReference type="Proteomes" id="UP000232323"/>
    </source>
</evidence>
<dbReference type="PROSITE" id="PS51668">
    <property type="entry name" value="TSAA_2"/>
    <property type="match status" value="1"/>
</dbReference>
<dbReference type="EMBL" id="BEGY01000119">
    <property type="protein sequence ID" value="GAX84201.1"/>
    <property type="molecule type" value="Genomic_DNA"/>
</dbReference>
<evidence type="ECO:0000259" key="3">
    <source>
        <dbReference type="PROSITE" id="PS51668"/>
    </source>
</evidence>
<sequence>MPPDVSTHTALVVELYTVISVEDNGLVLGGADLVDGSPILDIKPYLPFCDGVTHATAPAWVTVEAEDEPLKVGKVLVPESARQMIHTCWLRSVSVGKYNKLYSTSDGFLQLIEQVLSRDIRPVHRRIPSPLWSETPSDLPAVYEGTELSVGQYHVVLENIDVSYDMHDDGKIVVRGACPNVVQSQQRGLGLLKEYDNEQSQHISGVAHKC</sequence>
<dbReference type="SUPFAM" id="SSF118196">
    <property type="entry name" value="YaeB-like"/>
    <property type="match status" value="1"/>
</dbReference>
<evidence type="ECO:0000313" key="4">
    <source>
        <dbReference type="EMBL" id="GAX84201.1"/>
    </source>
</evidence>
<feature type="domain" description="TsaA-like" evidence="3">
    <location>
        <begin position="1"/>
        <end position="54"/>
    </location>
</feature>
<name>A0A250XM72_9CHLO</name>
<gene>
    <name evidence="4" type="ORF">CEUSTIGMA_g11624.t1</name>
</gene>
<organism evidence="4 5">
    <name type="scientific">Chlamydomonas eustigma</name>
    <dbReference type="NCBI Taxonomy" id="1157962"/>
    <lineage>
        <taxon>Eukaryota</taxon>
        <taxon>Viridiplantae</taxon>
        <taxon>Chlorophyta</taxon>
        <taxon>core chlorophytes</taxon>
        <taxon>Chlorophyceae</taxon>
        <taxon>CS clade</taxon>
        <taxon>Chlamydomonadales</taxon>
        <taxon>Chlamydomonadaceae</taxon>
        <taxon>Chlamydomonas</taxon>
    </lineage>
</organism>